<dbReference type="InterPro" id="IPR013736">
    <property type="entry name" value="Xaa-Pro_dipept_C"/>
</dbReference>
<protein>
    <recommendedName>
        <fullName evidence="2">Xaa-Pro dipeptidyl-peptidase C-terminal domain-containing protein</fullName>
    </recommendedName>
</protein>
<dbReference type="SUPFAM" id="SSF49785">
    <property type="entry name" value="Galactose-binding domain-like"/>
    <property type="match status" value="1"/>
</dbReference>
<gene>
    <name evidence="3" type="ORF">Z518_07850</name>
</gene>
<dbReference type="Gene3D" id="1.10.3020.20">
    <property type="match status" value="1"/>
</dbReference>
<dbReference type="STRING" id="1442369.A0A0D2IF64"/>
<keyword evidence="4" id="KW-1185">Reference proteome</keyword>
<dbReference type="EMBL" id="KN847480">
    <property type="protein sequence ID" value="KIX01911.1"/>
    <property type="molecule type" value="Genomic_DNA"/>
</dbReference>
<dbReference type="VEuPathDB" id="FungiDB:Z518_07850"/>
<dbReference type="Pfam" id="PF02129">
    <property type="entry name" value="Peptidase_S15"/>
    <property type="match status" value="1"/>
</dbReference>
<dbReference type="RefSeq" id="XP_013269047.1">
    <property type="nucleotide sequence ID" value="XM_013413593.1"/>
</dbReference>
<dbReference type="GO" id="GO:0008239">
    <property type="term" value="F:dipeptidyl-peptidase activity"/>
    <property type="evidence" value="ECO:0007669"/>
    <property type="project" value="InterPro"/>
</dbReference>
<dbReference type="PANTHER" id="PTHR43056:SF10">
    <property type="entry name" value="COCE_NOND FAMILY, PUTATIVE (AFU_ORTHOLOGUE AFUA_7G00600)-RELATED"/>
    <property type="match status" value="1"/>
</dbReference>
<evidence type="ECO:0000313" key="4">
    <source>
        <dbReference type="Proteomes" id="UP000053617"/>
    </source>
</evidence>
<dbReference type="InterPro" id="IPR050585">
    <property type="entry name" value="Xaa-Pro_dipeptidyl-ppase/CocE"/>
</dbReference>
<dbReference type="InterPro" id="IPR008979">
    <property type="entry name" value="Galactose-bd-like_sf"/>
</dbReference>
<dbReference type="InterPro" id="IPR029058">
    <property type="entry name" value="AB_hydrolase_fold"/>
</dbReference>
<dbReference type="InterPro" id="IPR005674">
    <property type="entry name" value="CocE/Ser_esterase"/>
</dbReference>
<dbReference type="Pfam" id="PF08530">
    <property type="entry name" value="PepX_C"/>
    <property type="match status" value="1"/>
</dbReference>
<dbReference type="PANTHER" id="PTHR43056">
    <property type="entry name" value="PEPTIDASE S9 PROLYL OLIGOPEPTIDASE"/>
    <property type="match status" value="1"/>
</dbReference>
<dbReference type="Proteomes" id="UP000053617">
    <property type="component" value="Unassembled WGS sequence"/>
</dbReference>
<sequence>MVYIPPLKPLGSILTIDKSDGRYVARINEEVVLADGARIRLNVFLPVTGGPKWPVLLTSTPYGKDVNYHRAKVYEHGSITVTGEHVCEHIAFEAPSPSYWCPRGYVVVIWDHRGTGQSPGYLEIWNSEHFDDHAQVVEWAADQPWSTGKVGLSGISYLGSNQWPTAARRPRGLAAICPWEGFGEFYRETTRRGGIASSFFRTWYPAQVIPIQYGSRNREQNTFGPTAPEGELTEEQLRENREDVLAIVSDSANEFMDDEYYQGRMVHEDYSKIEVPLLSAGNWGGLNLHLRGNVISYLRAGSKLKFLRIHTGRHVVDTPFYTSPYIDMQLSFFDCFLKGDDYDGWKSGKQPPVRFSVRRGMAPMGTLNESEVFPWRDEREWPPAQTRYEKFYLHADQSLGTCKPSSEGTLSYQGLTGDGFKFATVPANEEYEICGHPSTRLSISLSGHQGKAEADIDVYVALRKLDKSGKEQWFASSIGTPTPVTFGWIRASHRTLNPKPYPELAEGALSFPVLSHKRGDKKDVKNGEIYQLDFELWPTDLVVEKGETLIFEVTAKDPEGVAWFGANEAADR</sequence>
<dbReference type="InterPro" id="IPR000383">
    <property type="entry name" value="Xaa-Pro-like_dom"/>
</dbReference>
<evidence type="ECO:0000313" key="3">
    <source>
        <dbReference type="EMBL" id="KIX01911.1"/>
    </source>
</evidence>
<feature type="domain" description="Xaa-Pro dipeptidyl-peptidase C-terminal" evidence="2">
    <location>
        <begin position="330"/>
        <end position="571"/>
    </location>
</feature>
<accession>A0A0D2IF64</accession>
<proteinExistence type="predicted"/>
<reference evidence="3 4" key="1">
    <citation type="submission" date="2015-01" db="EMBL/GenBank/DDBJ databases">
        <title>The Genome Sequence of Rhinocladiella mackenzie CBS 650.93.</title>
        <authorList>
            <consortium name="The Broad Institute Genomics Platform"/>
            <person name="Cuomo C."/>
            <person name="de Hoog S."/>
            <person name="Gorbushina A."/>
            <person name="Stielow B."/>
            <person name="Teixiera M."/>
            <person name="Abouelleil A."/>
            <person name="Chapman S.B."/>
            <person name="Priest M."/>
            <person name="Young S.K."/>
            <person name="Wortman J."/>
            <person name="Nusbaum C."/>
            <person name="Birren B."/>
        </authorList>
    </citation>
    <scope>NUCLEOTIDE SEQUENCE [LARGE SCALE GENOMIC DNA]</scope>
    <source>
        <strain evidence="3 4">CBS 650.93</strain>
    </source>
</reference>
<keyword evidence="1" id="KW-0378">Hydrolase</keyword>
<evidence type="ECO:0000256" key="1">
    <source>
        <dbReference type="ARBA" id="ARBA00022801"/>
    </source>
</evidence>
<dbReference type="Gene3D" id="3.40.50.1820">
    <property type="entry name" value="alpha/beta hydrolase"/>
    <property type="match status" value="1"/>
</dbReference>
<dbReference type="OrthoDB" id="416441at2759"/>
<dbReference type="HOGENOM" id="CLU_015590_2_1_1"/>
<name>A0A0D2IF64_9EURO</name>
<dbReference type="SMART" id="SM00939">
    <property type="entry name" value="PepX_C"/>
    <property type="match status" value="1"/>
</dbReference>
<organism evidence="3 4">
    <name type="scientific">Rhinocladiella mackenziei CBS 650.93</name>
    <dbReference type="NCBI Taxonomy" id="1442369"/>
    <lineage>
        <taxon>Eukaryota</taxon>
        <taxon>Fungi</taxon>
        <taxon>Dikarya</taxon>
        <taxon>Ascomycota</taxon>
        <taxon>Pezizomycotina</taxon>
        <taxon>Eurotiomycetes</taxon>
        <taxon>Chaetothyriomycetidae</taxon>
        <taxon>Chaetothyriales</taxon>
        <taxon>Herpotrichiellaceae</taxon>
        <taxon>Rhinocladiella</taxon>
    </lineage>
</organism>
<dbReference type="SUPFAM" id="SSF53474">
    <property type="entry name" value="alpha/beta-Hydrolases"/>
    <property type="match status" value="1"/>
</dbReference>
<dbReference type="NCBIfam" id="TIGR00976">
    <property type="entry name" value="CocE_NonD"/>
    <property type="match status" value="1"/>
</dbReference>
<dbReference type="Gene3D" id="2.60.120.260">
    <property type="entry name" value="Galactose-binding domain-like"/>
    <property type="match status" value="1"/>
</dbReference>
<dbReference type="GeneID" id="25295921"/>
<dbReference type="AlphaFoldDB" id="A0A0D2IF64"/>
<evidence type="ECO:0000259" key="2">
    <source>
        <dbReference type="SMART" id="SM00939"/>
    </source>
</evidence>